<accession>A0ABQ8BDY7</accession>
<keyword evidence="2" id="KW-1185">Reference proteome</keyword>
<protein>
    <submittedName>
        <fullName evidence="1">Uncharacterized protein</fullName>
    </submittedName>
</protein>
<evidence type="ECO:0000313" key="2">
    <source>
        <dbReference type="Proteomes" id="UP000824890"/>
    </source>
</evidence>
<dbReference type="EMBL" id="JAGKQM010000011">
    <property type="protein sequence ID" value="KAH0902898.1"/>
    <property type="molecule type" value="Genomic_DNA"/>
</dbReference>
<evidence type="ECO:0000313" key="1">
    <source>
        <dbReference type="EMBL" id="KAH0902898.1"/>
    </source>
</evidence>
<proteinExistence type="predicted"/>
<name>A0ABQ8BDY7_BRANA</name>
<reference evidence="1 2" key="1">
    <citation type="submission" date="2021-05" db="EMBL/GenBank/DDBJ databases">
        <title>Genome Assembly of Synthetic Allotetraploid Brassica napus Reveals Homoeologous Exchanges between Subgenomes.</title>
        <authorList>
            <person name="Davis J.T."/>
        </authorList>
    </citation>
    <scope>NUCLEOTIDE SEQUENCE [LARGE SCALE GENOMIC DNA]</scope>
    <source>
        <strain evidence="2">cv. Da-Ae</strain>
        <tissue evidence="1">Seedling</tissue>
    </source>
</reference>
<sequence>MKKLDDSEMTALAISPLSIAVHSLGLKRLRRVTLSSWWCRQSPVSPI</sequence>
<feature type="non-terminal residue" evidence="1">
    <location>
        <position position="47"/>
    </location>
</feature>
<dbReference type="Proteomes" id="UP000824890">
    <property type="component" value="Unassembled WGS sequence"/>
</dbReference>
<comment type="caution">
    <text evidence="1">The sequence shown here is derived from an EMBL/GenBank/DDBJ whole genome shotgun (WGS) entry which is preliminary data.</text>
</comment>
<organism evidence="1 2">
    <name type="scientific">Brassica napus</name>
    <name type="common">Rape</name>
    <dbReference type="NCBI Taxonomy" id="3708"/>
    <lineage>
        <taxon>Eukaryota</taxon>
        <taxon>Viridiplantae</taxon>
        <taxon>Streptophyta</taxon>
        <taxon>Embryophyta</taxon>
        <taxon>Tracheophyta</taxon>
        <taxon>Spermatophyta</taxon>
        <taxon>Magnoliopsida</taxon>
        <taxon>eudicotyledons</taxon>
        <taxon>Gunneridae</taxon>
        <taxon>Pentapetalae</taxon>
        <taxon>rosids</taxon>
        <taxon>malvids</taxon>
        <taxon>Brassicales</taxon>
        <taxon>Brassicaceae</taxon>
        <taxon>Brassiceae</taxon>
        <taxon>Brassica</taxon>
    </lineage>
</organism>
<gene>
    <name evidence="1" type="ORF">HID58_042401</name>
</gene>